<keyword evidence="4" id="KW-1185">Reference proteome</keyword>
<accession>A0A841AJ12</accession>
<evidence type="ECO:0000313" key="4">
    <source>
        <dbReference type="Proteomes" id="UP000588158"/>
    </source>
</evidence>
<sequence>MGPKVPDIATFVQPTRLLDVTPDNPVFHEEIFGPVPMIFRVADEEEAIALANDSQYGLGGSVFSTDIERAQRVARRLDTGMVAINQSINNQSGVLFGGTKRSGLGKEMGPHGIREFVNSTFIQVPATV</sequence>
<gene>
    <name evidence="3" type="ORF">HNR70_002817</name>
</gene>
<evidence type="ECO:0000259" key="2">
    <source>
        <dbReference type="Pfam" id="PF00171"/>
    </source>
</evidence>
<dbReference type="Proteomes" id="UP000588158">
    <property type="component" value="Unassembled WGS sequence"/>
</dbReference>
<evidence type="ECO:0000313" key="3">
    <source>
        <dbReference type="EMBL" id="MBB5833004.1"/>
    </source>
</evidence>
<dbReference type="EMBL" id="JACHLZ010000001">
    <property type="protein sequence ID" value="MBB5833004.1"/>
    <property type="molecule type" value="Genomic_DNA"/>
</dbReference>
<comment type="caution">
    <text evidence="3">The sequence shown here is derived from an EMBL/GenBank/DDBJ whole genome shotgun (WGS) entry which is preliminary data.</text>
</comment>
<dbReference type="Gene3D" id="3.40.309.10">
    <property type="entry name" value="Aldehyde Dehydrogenase, Chain A, domain 2"/>
    <property type="match status" value="1"/>
</dbReference>
<dbReference type="SUPFAM" id="SSF53720">
    <property type="entry name" value="ALDH-like"/>
    <property type="match status" value="1"/>
</dbReference>
<dbReference type="InterPro" id="IPR016161">
    <property type="entry name" value="Ald_DH/histidinol_DH"/>
</dbReference>
<proteinExistence type="predicted"/>
<dbReference type="PANTHER" id="PTHR43217:SF2">
    <property type="entry name" value="SUCCINATE-SEMIALDEHYDE DEHYDROGENASE [NADP(+)]"/>
    <property type="match status" value="1"/>
</dbReference>
<evidence type="ECO:0000256" key="1">
    <source>
        <dbReference type="ARBA" id="ARBA00023002"/>
    </source>
</evidence>
<reference evidence="3 4" key="1">
    <citation type="submission" date="2020-08" db="EMBL/GenBank/DDBJ databases">
        <title>Sequencing the genomes of 1000 actinobacteria strains.</title>
        <authorList>
            <person name="Klenk H.-P."/>
        </authorList>
    </citation>
    <scope>NUCLEOTIDE SEQUENCE [LARGE SCALE GENOMIC DNA]</scope>
    <source>
        <strain evidence="3 4">DSM 28796</strain>
    </source>
</reference>
<dbReference type="InterPro" id="IPR016163">
    <property type="entry name" value="Ald_DH_C"/>
</dbReference>
<dbReference type="InterPro" id="IPR016162">
    <property type="entry name" value="Ald_DH_N"/>
</dbReference>
<feature type="domain" description="Aldehyde dehydrogenase" evidence="2">
    <location>
        <begin position="10"/>
        <end position="120"/>
    </location>
</feature>
<name>A0A841AJ12_9MICO</name>
<dbReference type="Gene3D" id="3.40.605.10">
    <property type="entry name" value="Aldehyde Dehydrogenase, Chain A, domain 1"/>
    <property type="match status" value="1"/>
</dbReference>
<dbReference type="InterPro" id="IPR047110">
    <property type="entry name" value="GABD/Sad-like"/>
</dbReference>
<dbReference type="InterPro" id="IPR015590">
    <property type="entry name" value="Aldehyde_DH_dom"/>
</dbReference>
<protein>
    <submittedName>
        <fullName evidence="3">Acyl-CoA reductase-like NAD-dependent aldehyde dehydrogenase</fullName>
    </submittedName>
</protein>
<dbReference type="GO" id="GO:0004777">
    <property type="term" value="F:succinate-semialdehyde dehydrogenase (NAD+) activity"/>
    <property type="evidence" value="ECO:0007669"/>
    <property type="project" value="TreeGrafter"/>
</dbReference>
<dbReference type="AlphaFoldDB" id="A0A841AJ12"/>
<keyword evidence="1" id="KW-0560">Oxidoreductase</keyword>
<dbReference type="Pfam" id="PF00171">
    <property type="entry name" value="Aldedh"/>
    <property type="match status" value="1"/>
</dbReference>
<dbReference type="PANTHER" id="PTHR43217">
    <property type="entry name" value="SUCCINATE SEMIALDEHYDE DEHYDROGENASE [NAD(P)+] SAD"/>
    <property type="match status" value="1"/>
</dbReference>
<organism evidence="3 4">
    <name type="scientific">Brachybacterium aquaticum</name>
    <dbReference type="NCBI Taxonomy" id="1432564"/>
    <lineage>
        <taxon>Bacteria</taxon>
        <taxon>Bacillati</taxon>
        <taxon>Actinomycetota</taxon>
        <taxon>Actinomycetes</taxon>
        <taxon>Micrococcales</taxon>
        <taxon>Dermabacteraceae</taxon>
        <taxon>Brachybacterium</taxon>
    </lineage>
</organism>